<proteinExistence type="predicted"/>
<dbReference type="RefSeq" id="WP_238235426.1">
    <property type="nucleotide sequence ID" value="NZ_BPQQ01000028.1"/>
</dbReference>
<gene>
    <name evidence="1" type="ORF">GMJLKIPL_2463</name>
</gene>
<name>A0ABQ4SBK3_9HYPH</name>
<dbReference type="Proteomes" id="UP001055153">
    <property type="component" value="Unassembled WGS sequence"/>
</dbReference>
<reference evidence="1" key="2">
    <citation type="submission" date="2021-08" db="EMBL/GenBank/DDBJ databases">
        <authorList>
            <person name="Tani A."/>
            <person name="Ola A."/>
            <person name="Ogura Y."/>
            <person name="Katsura K."/>
            <person name="Hayashi T."/>
        </authorList>
    </citation>
    <scope>NUCLEOTIDE SEQUENCE</scope>
    <source>
        <strain evidence="1">DSM 17168</strain>
    </source>
</reference>
<accession>A0ABQ4SBK3</accession>
<dbReference type="EMBL" id="BPQQ01000028">
    <property type="protein sequence ID" value="GJE00540.1"/>
    <property type="molecule type" value="Genomic_DNA"/>
</dbReference>
<evidence type="ECO:0008006" key="3">
    <source>
        <dbReference type="Google" id="ProtNLM"/>
    </source>
</evidence>
<reference evidence="1" key="1">
    <citation type="journal article" date="2021" name="Front. Microbiol.">
        <title>Comprehensive Comparative Genomics and Phenotyping of Methylobacterium Species.</title>
        <authorList>
            <person name="Alessa O."/>
            <person name="Ogura Y."/>
            <person name="Fujitani Y."/>
            <person name="Takami H."/>
            <person name="Hayashi T."/>
            <person name="Sahin N."/>
            <person name="Tani A."/>
        </authorList>
    </citation>
    <scope>NUCLEOTIDE SEQUENCE</scope>
    <source>
        <strain evidence="1">DSM 17168</strain>
    </source>
</reference>
<sequence>MPRLISLNARQAVNAPCTDQVPVVLTEIRHSTLVTPLRLATDWTVRVSTEPLVYGFRHGGNVYEFIQMSAIWPDDQDRTAPKTTLVFANVTRDMVAPLRAILDPVYVDLTIVMADTPDVVEARYTNLRGIRGSWDASQVPLDISREPLTSEPMPAGRMTKARFPGLFR</sequence>
<evidence type="ECO:0000313" key="2">
    <source>
        <dbReference type="Proteomes" id="UP001055153"/>
    </source>
</evidence>
<protein>
    <recommendedName>
        <fullName evidence="3">DUF1833 domain-containing protein</fullName>
    </recommendedName>
</protein>
<organism evidence="1 2">
    <name type="scientific">Methylobacterium isbiliense</name>
    <dbReference type="NCBI Taxonomy" id="315478"/>
    <lineage>
        <taxon>Bacteria</taxon>
        <taxon>Pseudomonadati</taxon>
        <taxon>Pseudomonadota</taxon>
        <taxon>Alphaproteobacteria</taxon>
        <taxon>Hyphomicrobiales</taxon>
        <taxon>Methylobacteriaceae</taxon>
        <taxon>Methylobacterium</taxon>
    </lineage>
</organism>
<keyword evidence="2" id="KW-1185">Reference proteome</keyword>
<evidence type="ECO:0000313" key="1">
    <source>
        <dbReference type="EMBL" id="GJE00540.1"/>
    </source>
</evidence>
<comment type="caution">
    <text evidence="1">The sequence shown here is derived from an EMBL/GenBank/DDBJ whole genome shotgun (WGS) entry which is preliminary data.</text>
</comment>